<keyword evidence="1" id="KW-0472">Membrane</keyword>
<feature type="transmembrane region" description="Helical" evidence="1">
    <location>
        <begin position="44"/>
        <end position="68"/>
    </location>
</feature>
<feature type="transmembrane region" description="Helical" evidence="1">
    <location>
        <begin position="317"/>
        <end position="343"/>
    </location>
</feature>
<feature type="transmembrane region" description="Helical" evidence="1">
    <location>
        <begin position="12"/>
        <end position="37"/>
    </location>
</feature>
<keyword evidence="1" id="KW-0812">Transmembrane</keyword>
<evidence type="ECO:0000313" key="2">
    <source>
        <dbReference type="EMBL" id="WWQ59524.1"/>
    </source>
</evidence>
<feature type="transmembrane region" description="Helical" evidence="1">
    <location>
        <begin position="355"/>
        <end position="373"/>
    </location>
</feature>
<proteinExistence type="predicted"/>
<reference evidence="2 3" key="1">
    <citation type="submission" date="2024-02" db="EMBL/GenBank/DDBJ databases">
        <title>STSV induces naive adaptation in Sulfolobus.</title>
        <authorList>
            <person name="Xiang X."/>
            <person name="Song M."/>
        </authorList>
    </citation>
    <scope>NUCLEOTIDE SEQUENCE [LARGE SCALE GENOMIC DNA]</scope>
    <source>
        <strain evidence="2 3">RT2</strain>
    </source>
</reference>
<evidence type="ECO:0000256" key="1">
    <source>
        <dbReference type="SAM" id="Phobius"/>
    </source>
</evidence>
<keyword evidence="1" id="KW-1133">Transmembrane helix</keyword>
<evidence type="ECO:0000313" key="3">
    <source>
        <dbReference type="Proteomes" id="UP001432202"/>
    </source>
</evidence>
<feature type="transmembrane region" description="Helical" evidence="1">
    <location>
        <begin position="74"/>
        <end position="92"/>
    </location>
</feature>
<name>A0AAX4KXB2_9CREN</name>
<feature type="transmembrane region" description="Helical" evidence="1">
    <location>
        <begin position="240"/>
        <end position="256"/>
    </location>
</feature>
<sequence>MVRVKEEVVLGSLLFLSSFFPYFYLSLPLIYALGIYLRLKYFPAFVSAILLLFSPLHSAIILIAYVLFFIDRRFSISFLLTTFFSILTENYLTLLLGFAIDRRGLIASGIFFLILAGVTFNTTYGNLAFFLFVAGVISTLIENKVKIDAKTSAIVYLSSLLVYFHLPYLIPILVSFSPLTSLLFSPFQPYLAIIALKKLGDFKKIKWGGKVFNLLPSLVSFLYPPLALSSISDVLRKREFVFYLIPFLISIVFFGLGDYSNFQLLAIISLVLLASRYINISKVISSIMILKNFYPYIISVVLEFLAFYFFYLNIPNFILLSIVAIAISFPIIFNPYPLFLSFLSLVNPYVGLSSMRWFSSIFLIIPLIAYLYFKFPIYPYVFYVVGVCLSIVGIRKLVNLNCPLS</sequence>
<dbReference type="Proteomes" id="UP001432202">
    <property type="component" value="Chromosome"/>
</dbReference>
<dbReference type="RefSeq" id="WP_338598743.1">
    <property type="nucleotide sequence ID" value="NZ_CP146016.1"/>
</dbReference>
<accession>A0AAX4KXB2</accession>
<feature type="transmembrane region" description="Helical" evidence="1">
    <location>
        <begin position="379"/>
        <end position="398"/>
    </location>
</feature>
<keyword evidence="3" id="KW-1185">Reference proteome</keyword>
<dbReference type="GeneID" id="89336797"/>
<gene>
    <name evidence="2" type="ORF">V6M85_08470</name>
</gene>
<dbReference type="EMBL" id="CP146016">
    <property type="protein sequence ID" value="WWQ59524.1"/>
    <property type="molecule type" value="Genomic_DNA"/>
</dbReference>
<feature type="transmembrane region" description="Helical" evidence="1">
    <location>
        <begin position="262"/>
        <end position="281"/>
    </location>
</feature>
<protein>
    <submittedName>
        <fullName evidence="2">Uncharacterized protein</fullName>
    </submittedName>
</protein>
<feature type="transmembrane region" description="Helical" evidence="1">
    <location>
        <begin position="293"/>
        <end position="311"/>
    </location>
</feature>
<feature type="transmembrane region" description="Helical" evidence="1">
    <location>
        <begin position="153"/>
        <end position="170"/>
    </location>
</feature>
<dbReference type="AlphaFoldDB" id="A0AAX4KXB2"/>
<organism evidence="2 3">
    <name type="scientific">Sulfolobus tengchongensis</name>
    <dbReference type="NCBI Taxonomy" id="207809"/>
    <lineage>
        <taxon>Archaea</taxon>
        <taxon>Thermoproteota</taxon>
        <taxon>Thermoprotei</taxon>
        <taxon>Sulfolobales</taxon>
        <taxon>Sulfolobaceae</taxon>
        <taxon>Sulfolobus</taxon>
    </lineage>
</organism>